<comment type="similarity">
    <text evidence="3">Belongs to the NPH3 family.</text>
</comment>
<dbReference type="SMART" id="SM00225">
    <property type="entry name" value="BTB"/>
    <property type="match status" value="1"/>
</dbReference>
<dbReference type="Pfam" id="PF00651">
    <property type="entry name" value="BTB"/>
    <property type="match status" value="1"/>
</dbReference>
<keyword evidence="2" id="KW-0833">Ubl conjugation pathway</keyword>
<feature type="domain" description="NPH3" evidence="5">
    <location>
        <begin position="194"/>
        <end position="453"/>
    </location>
</feature>
<dbReference type="SUPFAM" id="SSF54695">
    <property type="entry name" value="POZ domain"/>
    <property type="match status" value="1"/>
</dbReference>
<dbReference type="RefSeq" id="XP_019054284.1">
    <property type="nucleotide sequence ID" value="XM_019198739.1"/>
</dbReference>
<evidence type="ECO:0000256" key="3">
    <source>
        <dbReference type="PROSITE-ProRule" id="PRU00982"/>
    </source>
</evidence>
<sequence>MSMKEDGLLIASALSDVQINVHGVHFRLKKKLLVAKSAKLAKLLEKNQHEDISHLLPDIPGDSQTFELAAKFFYGHELNLSAENVIPLACLAHYLEMTDDFSPNNLYDRCLSFMEQWVFPSWNESIKAFQSTELVIRQALELGLINSCLDSIVSKAISKPDLLGKPIKNPMDGDSGDGKNGYYPSARRRLYVPDWKQDQLITLTLQHYLFVMTAMIHKGIQSEYITGCLLRYLEKWVYCVVGGVGLPLHKKREVIEQVEKLLPDERELVPFKYLSEMLRSAITLQASLDCRNRLEIRMGKKLNEATVVDLLIPSQGYAREEKYDTECIGRIVKSFYANYNSSDSAELVGVTELIEEFLSEVASDVALKKDTFISLAEMAIATSLGIQRNTDGIYRAIDIYLGKHGYLTETEREEVCRVLDCHKMSQEAREHARQNERLPLRVVVQVLYVGHLQLRDAIANGDMLDSYGRCQRVEGGENAVVGVDRDNHSQGTAASEEELLRAEMKDMDDRVMELEKECCRMRIEMEKSGGGSHSVVKKKGSMWKQLKRKFGCIRNSMHECNCQVKKKKVHPKNCA</sequence>
<dbReference type="InterPro" id="IPR011333">
    <property type="entry name" value="SKP1/BTB/POZ_sf"/>
</dbReference>
<dbReference type="OrthoDB" id="1878376at2759"/>
<dbReference type="InterPro" id="IPR000210">
    <property type="entry name" value="BTB/POZ_dom"/>
</dbReference>
<evidence type="ECO:0000313" key="6">
    <source>
        <dbReference type="Proteomes" id="UP000189703"/>
    </source>
</evidence>
<name>A0A1U8Q660_NELNU</name>
<evidence type="ECO:0000259" key="4">
    <source>
        <dbReference type="PROSITE" id="PS50097"/>
    </source>
</evidence>
<dbReference type="RefSeq" id="XP_019054285.1">
    <property type="nucleotide sequence ID" value="XM_019198740.1"/>
</dbReference>
<dbReference type="PANTHER" id="PTHR32370">
    <property type="entry name" value="OS12G0117600 PROTEIN"/>
    <property type="match status" value="1"/>
</dbReference>
<reference evidence="7 8" key="1">
    <citation type="submission" date="2025-04" db="UniProtKB">
        <authorList>
            <consortium name="RefSeq"/>
        </authorList>
    </citation>
    <scope>IDENTIFICATION</scope>
</reference>
<evidence type="ECO:0000256" key="2">
    <source>
        <dbReference type="ARBA" id="ARBA00022786"/>
    </source>
</evidence>
<gene>
    <name evidence="7 8 9" type="primary">LOC104603310</name>
</gene>
<dbReference type="PROSITE" id="PS51649">
    <property type="entry name" value="NPH3"/>
    <property type="match status" value="1"/>
</dbReference>
<dbReference type="PROSITE" id="PS50097">
    <property type="entry name" value="BTB"/>
    <property type="match status" value="1"/>
</dbReference>
<evidence type="ECO:0000256" key="1">
    <source>
        <dbReference type="ARBA" id="ARBA00004906"/>
    </source>
</evidence>
<accession>A0A1U8Q660</accession>
<evidence type="ECO:0000313" key="8">
    <source>
        <dbReference type="RefSeq" id="XP_019054284.1"/>
    </source>
</evidence>
<keyword evidence="6" id="KW-1185">Reference proteome</keyword>
<dbReference type="eggNOG" id="ENOG502QQV1">
    <property type="taxonomic scope" value="Eukaryota"/>
</dbReference>
<dbReference type="KEGG" id="nnu:104603310"/>
<dbReference type="RefSeq" id="XP_010265613.1">
    <property type="nucleotide sequence ID" value="XM_010267311.2"/>
</dbReference>
<dbReference type="GeneID" id="104603310"/>
<evidence type="ECO:0000313" key="9">
    <source>
        <dbReference type="RefSeq" id="XP_019054285.1"/>
    </source>
</evidence>
<dbReference type="InterPro" id="IPR027356">
    <property type="entry name" value="NPH3_dom"/>
</dbReference>
<dbReference type="InterPro" id="IPR043454">
    <property type="entry name" value="NPH3/RPT2-like"/>
</dbReference>
<dbReference type="Proteomes" id="UP000189703">
    <property type="component" value="Unplaced"/>
</dbReference>
<protein>
    <submittedName>
        <fullName evidence="7 8">BTB/POZ domain-containing protein At5g17580-like isoform X1</fullName>
    </submittedName>
</protein>
<feature type="domain" description="BTB" evidence="4">
    <location>
        <begin position="15"/>
        <end position="82"/>
    </location>
</feature>
<dbReference type="Gene3D" id="3.30.710.10">
    <property type="entry name" value="Potassium Channel Kv1.1, Chain A"/>
    <property type="match status" value="1"/>
</dbReference>
<organism evidence="6 8">
    <name type="scientific">Nelumbo nucifera</name>
    <name type="common">Sacred lotus</name>
    <dbReference type="NCBI Taxonomy" id="4432"/>
    <lineage>
        <taxon>Eukaryota</taxon>
        <taxon>Viridiplantae</taxon>
        <taxon>Streptophyta</taxon>
        <taxon>Embryophyta</taxon>
        <taxon>Tracheophyta</taxon>
        <taxon>Spermatophyta</taxon>
        <taxon>Magnoliopsida</taxon>
        <taxon>Proteales</taxon>
        <taxon>Nelumbonaceae</taxon>
        <taxon>Nelumbo</taxon>
    </lineage>
</organism>
<dbReference type="AlphaFoldDB" id="A0A1U8Q660"/>
<dbReference type="OMA" id="ACEHASK"/>
<evidence type="ECO:0000259" key="5">
    <source>
        <dbReference type="PROSITE" id="PS51649"/>
    </source>
</evidence>
<dbReference type="GO" id="GO:0016567">
    <property type="term" value="P:protein ubiquitination"/>
    <property type="evidence" value="ECO:0007669"/>
    <property type="project" value="UniProtKB-UniPathway"/>
</dbReference>
<evidence type="ECO:0000313" key="7">
    <source>
        <dbReference type="RefSeq" id="XP_010265613.1"/>
    </source>
</evidence>
<comment type="pathway">
    <text evidence="1">Protein modification; protein ubiquitination.</text>
</comment>
<dbReference type="Pfam" id="PF03000">
    <property type="entry name" value="NPH3"/>
    <property type="match status" value="1"/>
</dbReference>
<proteinExistence type="inferred from homology"/>
<dbReference type="UniPathway" id="UPA00143"/>